<accession>A0A8J5VW50</accession>
<evidence type="ECO:0000313" key="3">
    <source>
        <dbReference type="Proteomes" id="UP000729402"/>
    </source>
</evidence>
<dbReference type="Proteomes" id="UP000729402">
    <property type="component" value="Unassembled WGS sequence"/>
</dbReference>
<organism evidence="2 3">
    <name type="scientific">Zizania palustris</name>
    <name type="common">Northern wild rice</name>
    <dbReference type="NCBI Taxonomy" id="103762"/>
    <lineage>
        <taxon>Eukaryota</taxon>
        <taxon>Viridiplantae</taxon>
        <taxon>Streptophyta</taxon>
        <taxon>Embryophyta</taxon>
        <taxon>Tracheophyta</taxon>
        <taxon>Spermatophyta</taxon>
        <taxon>Magnoliopsida</taxon>
        <taxon>Liliopsida</taxon>
        <taxon>Poales</taxon>
        <taxon>Poaceae</taxon>
        <taxon>BOP clade</taxon>
        <taxon>Oryzoideae</taxon>
        <taxon>Oryzeae</taxon>
        <taxon>Zizaniinae</taxon>
        <taxon>Zizania</taxon>
    </lineage>
</organism>
<reference evidence="2" key="1">
    <citation type="journal article" date="2021" name="bioRxiv">
        <title>Whole Genome Assembly and Annotation of Northern Wild Rice, Zizania palustris L., Supports a Whole Genome Duplication in the Zizania Genus.</title>
        <authorList>
            <person name="Haas M."/>
            <person name="Kono T."/>
            <person name="Macchietto M."/>
            <person name="Millas R."/>
            <person name="McGilp L."/>
            <person name="Shao M."/>
            <person name="Duquette J."/>
            <person name="Hirsch C.N."/>
            <person name="Kimball J."/>
        </authorList>
    </citation>
    <scope>NUCLEOTIDE SEQUENCE</scope>
    <source>
        <tissue evidence="2">Fresh leaf tissue</tissue>
    </source>
</reference>
<name>A0A8J5VW50_ZIZPA</name>
<comment type="caution">
    <text evidence="2">The sequence shown here is derived from an EMBL/GenBank/DDBJ whole genome shotgun (WGS) entry which is preliminary data.</text>
</comment>
<dbReference type="EMBL" id="JAAALK010000283">
    <property type="protein sequence ID" value="KAG8074026.1"/>
    <property type="molecule type" value="Genomic_DNA"/>
</dbReference>
<keyword evidence="3" id="KW-1185">Reference proteome</keyword>
<reference evidence="2" key="2">
    <citation type="submission" date="2021-02" db="EMBL/GenBank/DDBJ databases">
        <authorList>
            <person name="Kimball J.A."/>
            <person name="Haas M.W."/>
            <person name="Macchietto M."/>
            <person name="Kono T."/>
            <person name="Duquette J."/>
            <person name="Shao M."/>
        </authorList>
    </citation>
    <scope>NUCLEOTIDE SEQUENCE</scope>
    <source>
        <tissue evidence="2">Fresh leaf tissue</tissue>
    </source>
</reference>
<evidence type="ECO:0000256" key="1">
    <source>
        <dbReference type="SAM" id="MobiDB-lite"/>
    </source>
</evidence>
<feature type="region of interest" description="Disordered" evidence="1">
    <location>
        <begin position="55"/>
        <end position="85"/>
    </location>
</feature>
<gene>
    <name evidence="2" type="ORF">GUJ93_ZPchr0006g40723</name>
</gene>
<evidence type="ECO:0000313" key="2">
    <source>
        <dbReference type="EMBL" id="KAG8074026.1"/>
    </source>
</evidence>
<dbReference type="AlphaFoldDB" id="A0A8J5VW50"/>
<proteinExistence type="predicted"/>
<dbReference type="OrthoDB" id="680252at2759"/>
<sequence length="154" mass="16902">MESIDLECANISDFQEALLAHSSFLGGDDDGEVSNTPPTKEDTFTMCTLPFTQSQSPVPTVVPRTTLGCSSSKDGQDDEMSGITKQRCRPRVCTRKVRRARIKIPSPSPRRTTSEVQHNNGDPLCKAVLMIPTKDCPPAVPVDWLALARKRGLF</sequence>
<protein>
    <submittedName>
        <fullName evidence="2">Uncharacterized protein</fullName>
    </submittedName>
</protein>